<dbReference type="VEuPathDB" id="VectorBase:BGLB021992"/>
<dbReference type="GO" id="GO:0016020">
    <property type="term" value="C:membrane"/>
    <property type="evidence" value="ECO:0007669"/>
    <property type="project" value="UniProtKB-SubCell"/>
</dbReference>
<feature type="transmembrane region" description="Helical" evidence="5">
    <location>
        <begin position="287"/>
        <end position="308"/>
    </location>
</feature>
<dbReference type="Gene3D" id="1.20.1070.10">
    <property type="entry name" value="Rhodopsin 7-helix transmembrane proteins"/>
    <property type="match status" value="1"/>
</dbReference>
<reference evidence="7" key="1">
    <citation type="submission" date="2020-05" db="UniProtKB">
        <authorList>
            <consortium name="EnsemblMetazoa"/>
        </authorList>
    </citation>
    <scope>IDENTIFICATION</scope>
    <source>
        <strain evidence="7">BB02</strain>
    </source>
</reference>
<dbReference type="GO" id="GO:0004930">
    <property type="term" value="F:G protein-coupled receptor activity"/>
    <property type="evidence" value="ECO:0007669"/>
    <property type="project" value="InterPro"/>
</dbReference>
<dbReference type="Proteomes" id="UP000076420">
    <property type="component" value="Unassembled WGS sequence"/>
</dbReference>
<dbReference type="PANTHER" id="PTHR46641">
    <property type="entry name" value="FMRFAMIDE RECEPTOR-RELATED"/>
    <property type="match status" value="1"/>
</dbReference>
<feature type="transmembrane region" description="Helical" evidence="5">
    <location>
        <begin position="239"/>
        <end position="261"/>
    </location>
</feature>
<evidence type="ECO:0000259" key="6">
    <source>
        <dbReference type="PROSITE" id="PS50262"/>
    </source>
</evidence>
<feature type="transmembrane region" description="Helical" evidence="5">
    <location>
        <begin position="179"/>
        <end position="201"/>
    </location>
</feature>
<dbReference type="VEuPathDB" id="VectorBase:BGLAX_048499"/>
<keyword evidence="3 5" id="KW-1133">Transmembrane helix</keyword>
<keyword evidence="2 5" id="KW-0812">Transmembrane</keyword>
<organism evidence="7 8">
    <name type="scientific">Biomphalaria glabrata</name>
    <name type="common">Bloodfluke planorb</name>
    <name type="synonym">Freshwater snail</name>
    <dbReference type="NCBI Taxonomy" id="6526"/>
    <lineage>
        <taxon>Eukaryota</taxon>
        <taxon>Metazoa</taxon>
        <taxon>Spiralia</taxon>
        <taxon>Lophotrochozoa</taxon>
        <taxon>Mollusca</taxon>
        <taxon>Gastropoda</taxon>
        <taxon>Heterobranchia</taxon>
        <taxon>Euthyneura</taxon>
        <taxon>Panpulmonata</taxon>
        <taxon>Hygrophila</taxon>
        <taxon>Lymnaeoidea</taxon>
        <taxon>Planorbidae</taxon>
        <taxon>Biomphalaria</taxon>
    </lineage>
</organism>
<evidence type="ECO:0000256" key="1">
    <source>
        <dbReference type="ARBA" id="ARBA00004370"/>
    </source>
</evidence>
<sequence length="365" mass="41489">MSHYITVSSTRATNAKPAAMSDPSNSTAPSTHFIATSVTFKAASFDKIISNELFGYFDTIVNFWCILLLSSAGVVTNILCAVVFLSQGFKEGVNVSMLSITLWNELKCLSGLINRMYGPISLISADASSIWRIWTSFNQYTPIFAGYVAYCLVAYISIERLLCVSRPFTVKNLLTPKRTFSIVTTISVFTYGFYFIMHFVYELANTLNPYSNKSVLAVQYNQFYRDNEMIIMPYYKSSAILIPSLSFVVLCVCSVCTVLQIQKSSRSLYKEKPSLQLSQREKKVTKVLLAVIVVNICNLFPRVVFYIGQLVEPEFYVIRKYHNLFMTAAMYIYILDYVNAVVNLFIFLRMSLSFRETFYSVLCKS</sequence>
<dbReference type="PANTHER" id="PTHR46641:SF18">
    <property type="entry name" value="G-PROTEIN COUPLED RECEPTORS FAMILY 1 PROFILE DOMAIN-CONTAINING PROTEIN"/>
    <property type="match status" value="1"/>
</dbReference>
<dbReference type="EnsemblMetazoa" id="BGLB021992-RA">
    <property type="protein sequence ID" value="BGLB021992-PA"/>
    <property type="gene ID" value="BGLB021992"/>
</dbReference>
<evidence type="ECO:0000256" key="3">
    <source>
        <dbReference type="ARBA" id="ARBA00022989"/>
    </source>
</evidence>
<dbReference type="KEGG" id="bgt:106062582"/>
<evidence type="ECO:0000256" key="2">
    <source>
        <dbReference type="ARBA" id="ARBA00022692"/>
    </source>
</evidence>
<feature type="transmembrane region" description="Helical" evidence="5">
    <location>
        <begin position="61"/>
        <end position="85"/>
    </location>
</feature>
<dbReference type="AlphaFoldDB" id="A0A2C9KP70"/>
<feature type="transmembrane region" description="Helical" evidence="5">
    <location>
        <begin position="328"/>
        <end position="348"/>
    </location>
</feature>
<dbReference type="Pfam" id="PF00001">
    <property type="entry name" value="7tm_1"/>
    <property type="match status" value="1"/>
</dbReference>
<feature type="transmembrane region" description="Helical" evidence="5">
    <location>
        <begin position="140"/>
        <end position="158"/>
    </location>
</feature>
<keyword evidence="4 5" id="KW-0472">Membrane</keyword>
<evidence type="ECO:0000256" key="5">
    <source>
        <dbReference type="SAM" id="Phobius"/>
    </source>
</evidence>
<dbReference type="SUPFAM" id="SSF81321">
    <property type="entry name" value="Family A G protein-coupled receptor-like"/>
    <property type="match status" value="1"/>
</dbReference>
<evidence type="ECO:0000256" key="4">
    <source>
        <dbReference type="ARBA" id="ARBA00023136"/>
    </source>
</evidence>
<comment type="subcellular location">
    <subcellularLocation>
        <location evidence="1">Membrane</location>
    </subcellularLocation>
</comment>
<proteinExistence type="predicted"/>
<feature type="domain" description="G-protein coupled receptors family 1 profile" evidence="6">
    <location>
        <begin position="76"/>
        <end position="347"/>
    </location>
</feature>
<protein>
    <recommendedName>
        <fullName evidence="6">G-protein coupled receptors family 1 profile domain-containing protein</fullName>
    </recommendedName>
</protein>
<name>A0A2C9KP70_BIOGL</name>
<evidence type="ECO:0000313" key="7">
    <source>
        <dbReference type="EnsemblMetazoa" id="BGLB021992-PA"/>
    </source>
</evidence>
<gene>
    <name evidence="7" type="primary">106062582</name>
</gene>
<dbReference type="InterPro" id="IPR052954">
    <property type="entry name" value="GPCR-Ligand_Int"/>
</dbReference>
<dbReference type="InterPro" id="IPR000276">
    <property type="entry name" value="GPCR_Rhodpsn"/>
</dbReference>
<dbReference type="PROSITE" id="PS50262">
    <property type="entry name" value="G_PROTEIN_RECEP_F1_2"/>
    <property type="match status" value="1"/>
</dbReference>
<evidence type="ECO:0000313" key="8">
    <source>
        <dbReference type="Proteomes" id="UP000076420"/>
    </source>
</evidence>
<accession>A0A2C9KP70</accession>
<dbReference type="InterPro" id="IPR017452">
    <property type="entry name" value="GPCR_Rhodpsn_7TM"/>
</dbReference>